<dbReference type="EMBL" id="JAAZWO010000020">
    <property type="protein sequence ID" value="MBC2398965.1"/>
    <property type="molecule type" value="Genomic_DNA"/>
</dbReference>
<gene>
    <name evidence="1" type="ORF">HGG79_14445</name>
</gene>
<reference evidence="1 2" key="1">
    <citation type="submission" date="2020-04" db="EMBL/GenBank/DDBJ databases">
        <title>Genomic insights into acetone-butanol-ethanol (ABE) fermentation by sequencing solventogenic clostridia strains.</title>
        <authorList>
            <person name="Brown S."/>
        </authorList>
    </citation>
    <scope>NUCLEOTIDE SEQUENCE [LARGE SCALE GENOMIC DNA]</scope>
    <source>
        <strain evidence="1 2">DJ011</strain>
    </source>
</reference>
<dbReference type="Proteomes" id="UP000563151">
    <property type="component" value="Unassembled WGS sequence"/>
</dbReference>
<dbReference type="AlphaFoldDB" id="A0A923J2P7"/>
<evidence type="ECO:0000313" key="1">
    <source>
        <dbReference type="EMBL" id="MBC2398965.1"/>
    </source>
</evidence>
<accession>A0A923J2P7</accession>
<dbReference type="RefSeq" id="WP_035147604.1">
    <property type="nucleotide sequence ID" value="NZ_JAAZWO010000020.1"/>
</dbReference>
<protein>
    <submittedName>
        <fullName evidence="1">Uncharacterized protein</fullName>
    </submittedName>
</protein>
<sequence length="105" mass="12992">MVKSFKEYFNKLQELKQLKEYHSCNSTLDEMLEQIIIESRIRDIESDIFYIKYGIENYINEEERTYLYLKYEKKLSLKTLESIFNKSVSTLYRYENKMFKKLEIR</sequence>
<evidence type="ECO:0000313" key="2">
    <source>
        <dbReference type="Proteomes" id="UP000563151"/>
    </source>
</evidence>
<keyword evidence="2" id="KW-1185">Reference proteome</keyword>
<proteinExistence type="predicted"/>
<comment type="caution">
    <text evidence="1">The sequence shown here is derived from an EMBL/GenBank/DDBJ whole genome shotgun (WGS) entry which is preliminary data.</text>
</comment>
<name>A0A923J2P7_CLOTT</name>
<organism evidence="1 2">
    <name type="scientific">Clostridium tetanomorphum</name>
    <dbReference type="NCBI Taxonomy" id="1553"/>
    <lineage>
        <taxon>Bacteria</taxon>
        <taxon>Bacillati</taxon>
        <taxon>Bacillota</taxon>
        <taxon>Clostridia</taxon>
        <taxon>Eubacteriales</taxon>
        <taxon>Clostridiaceae</taxon>
        <taxon>Clostridium</taxon>
    </lineage>
</organism>